<evidence type="ECO:0000313" key="2">
    <source>
        <dbReference type="Proteomes" id="UP001341840"/>
    </source>
</evidence>
<gene>
    <name evidence="1" type="ORF">PIB30_014300</name>
</gene>
<keyword evidence="2" id="KW-1185">Reference proteome</keyword>
<sequence>MNKNENMNPGLANEQAQGNLMMAKACCNAGQACNADQACKGPCKETCEDNKAKPQEFADACKNTVGSHK</sequence>
<organism evidence="1 2">
    <name type="scientific">Stylosanthes scabra</name>
    <dbReference type="NCBI Taxonomy" id="79078"/>
    <lineage>
        <taxon>Eukaryota</taxon>
        <taxon>Viridiplantae</taxon>
        <taxon>Streptophyta</taxon>
        <taxon>Embryophyta</taxon>
        <taxon>Tracheophyta</taxon>
        <taxon>Spermatophyta</taxon>
        <taxon>Magnoliopsida</taxon>
        <taxon>eudicotyledons</taxon>
        <taxon>Gunneridae</taxon>
        <taxon>Pentapetalae</taxon>
        <taxon>rosids</taxon>
        <taxon>fabids</taxon>
        <taxon>Fabales</taxon>
        <taxon>Fabaceae</taxon>
        <taxon>Papilionoideae</taxon>
        <taxon>50 kb inversion clade</taxon>
        <taxon>dalbergioids sensu lato</taxon>
        <taxon>Dalbergieae</taxon>
        <taxon>Pterocarpus clade</taxon>
        <taxon>Stylosanthes</taxon>
    </lineage>
</organism>
<dbReference type="Proteomes" id="UP001341840">
    <property type="component" value="Unassembled WGS sequence"/>
</dbReference>
<accession>A0ABU6V556</accession>
<name>A0ABU6V556_9FABA</name>
<proteinExistence type="predicted"/>
<dbReference type="EMBL" id="JASCZI010151074">
    <property type="protein sequence ID" value="MED6168781.1"/>
    <property type="molecule type" value="Genomic_DNA"/>
</dbReference>
<evidence type="ECO:0000313" key="1">
    <source>
        <dbReference type="EMBL" id="MED6168781.1"/>
    </source>
</evidence>
<reference evidence="1 2" key="1">
    <citation type="journal article" date="2023" name="Plants (Basel)">
        <title>Bridging the Gap: Combining Genomics and Transcriptomics Approaches to Understand Stylosanthes scabra, an Orphan Legume from the Brazilian Caatinga.</title>
        <authorList>
            <person name="Ferreira-Neto J.R.C."/>
            <person name="da Silva M.D."/>
            <person name="Binneck E."/>
            <person name="de Melo N.F."/>
            <person name="da Silva R.H."/>
            <person name="de Melo A.L.T.M."/>
            <person name="Pandolfi V."/>
            <person name="Bustamante F.O."/>
            <person name="Brasileiro-Vidal A.C."/>
            <person name="Benko-Iseppon A.M."/>
        </authorList>
    </citation>
    <scope>NUCLEOTIDE SEQUENCE [LARGE SCALE GENOMIC DNA]</scope>
    <source>
        <tissue evidence="1">Leaves</tissue>
    </source>
</reference>
<comment type="caution">
    <text evidence="1">The sequence shown here is derived from an EMBL/GenBank/DDBJ whole genome shotgun (WGS) entry which is preliminary data.</text>
</comment>
<protein>
    <submittedName>
        <fullName evidence="1">Uncharacterized protein</fullName>
    </submittedName>
</protein>